<proteinExistence type="predicted"/>
<organism evidence="2 3">
    <name type="scientific">Crotalaria pallida</name>
    <name type="common">Smooth rattlebox</name>
    <name type="synonym">Crotalaria striata</name>
    <dbReference type="NCBI Taxonomy" id="3830"/>
    <lineage>
        <taxon>Eukaryota</taxon>
        <taxon>Viridiplantae</taxon>
        <taxon>Streptophyta</taxon>
        <taxon>Embryophyta</taxon>
        <taxon>Tracheophyta</taxon>
        <taxon>Spermatophyta</taxon>
        <taxon>Magnoliopsida</taxon>
        <taxon>eudicotyledons</taxon>
        <taxon>Gunneridae</taxon>
        <taxon>Pentapetalae</taxon>
        <taxon>rosids</taxon>
        <taxon>fabids</taxon>
        <taxon>Fabales</taxon>
        <taxon>Fabaceae</taxon>
        <taxon>Papilionoideae</taxon>
        <taxon>50 kb inversion clade</taxon>
        <taxon>genistoids sensu lato</taxon>
        <taxon>core genistoids</taxon>
        <taxon>Crotalarieae</taxon>
        <taxon>Crotalaria</taxon>
    </lineage>
</organism>
<accession>A0AAN9F0A1</accession>
<comment type="caution">
    <text evidence="2">The sequence shown here is derived from an EMBL/GenBank/DDBJ whole genome shotgun (WGS) entry which is preliminary data.</text>
</comment>
<name>A0AAN9F0A1_CROPI</name>
<dbReference type="Proteomes" id="UP001372338">
    <property type="component" value="Unassembled WGS sequence"/>
</dbReference>
<evidence type="ECO:0000256" key="1">
    <source>
        <dbReference type="SAM" id="MobiDB-lite"/>
    </source>
</evidence>
<gene>
    <name evidence="2" type="ORF">RIF29_18896</name>
</gene>
<evidence type="ECO:0000313" key="3">
    <source>
        <dbReference type="Proteomes" id="UP001372338"/>
    </source>
</evidence>
<evidence type="ECO:0000313" key="2">
    <source>
        <dbReference type="EMBL" id="KAK7266254.1"/>
    </source>
</evidence>
<dbReference type="AlphaFoldDB" id="A0AAN9F0A1"/>
<keyword evidence="3" id="KW-1185">Reference proteome</keyword>
<sequence length="161" mass="17847">MEGLWFGSYKLRENIPRFVKESGVQKPVQAPAVKGFTKTKTKDVKGSHGVREGMKQASNQLGRVSWKKKNNIFKKHQDVGEGEWTGLSFKSQARMMEEPFVDFLSFSGGKNKTGDETVNDNSGFVSAVHKGVEEEDVSDSNDSFNQGLGIGGNSIKKVDWE</sequence>
<dbReference type="EMBL" id="JAYWIO010000004">
    <property type="protein sequence ID" value="KAK7266254.1"/>
    <property type="molecule type" value="Genomic_DNA"/>
</dbReference>
<feature type="region of interest" description="Disordered" evidence="1">
    <location>
        <begin position="132"/>
        <end position="161"/>
    </location>
</feature>
<reference evidence="2 3" key="1">
    <citation type="submission" date="2024-01" db="EMBL/GenBank/DDBJ databases">
        <title>The genomes of 5 underutilized Papilionoideae crops provide insights into root nodulation and disease resistanc.</title>
        <authorList>
            <person name="Yuan L."/>
        </authorList>
    </citation>
    <scope>NUCLEOTIDE SEQUENCE [LARGE SCALE GENOMIC DNA]</scope>
    <source>
        <strain evidence="2">ZHUSHIDOU_FW_LH</strain>
        <tissue evidence="2">Leaf</tissue>
    </source>
</reference>
<protein>
    <submittedName>
        <fullName evidence="2">Uncharacterized protein</fullName>
    </submittedName>
</protein>